<dbReference type="Proteomes" id="UP000004728">
    <property type="component" value="Unassembled WGS sequence"/>
</dbReference>
<feature type="domain" description="Rieske" evidence="8">
    <location>
        <begin position="52"/>
        <end position="159"/>
    </location>
</feature>
<dbReference type="PROSITE" id="PS51296">
    <property type="entry name" value="RIESKE"/>
    <property type="match status" value="1"/>
</dbReference>
<dbReference type="STRING" id="983920.Y88_3292"/>
<evidence type="ECO:0000313" key="9">
    <source>
        <dbReference type="EMBL" id="EGD57962.1"/>
    </source>
</evidence>
<dbReference type="eggNOG" id="COG4638">
    <property type="taxonomic scope" value="Bacteria"/>
</dbReference>
<dbReference type="SUPFAM" id="SSF55961">
    <property type="entry name" value="Bet v1-like"/>
    <property type="match status" value="1"/>
</dbReference>
<proteinExistence type="predicted"/>
<dbReference type="InterPro" id="IPR001663">
    <property type="entry name" value="Rng_hydr_dOase-A"/>
</dbReference>
<dbReference type="Pfam" id="PF00355">
    <property type="entry name" value="Rieske"/>
    <property type="match status" value="1"/>
</dbReference>
<dbReference type="GO" id="GO:0051537">
    <property type="term" value="F:2 iron, 2 sulfur cluster binding"/>
    <property type="evidence" value="ECO:0007669"/>
    <property type="project" value="UniProtKB-KW"/>
</dbReference>
<dbReference type="HOGENOM" id="CLU_026244_3_2_5"/>
<keyword evidence="2" id="KW-0001">2Fe-2S</keyword>
<dbReference type="Gene3D" id="2.102.10.10">
    <property type="entry name" value="Rieske [2Fe-2S] iron-sulphur domain"/>
    <property type="match status" value="1"/>
</dbReference>
<evidence type="ECO:0000256" key="1">
    <source>
        <dbReference type="ARBA" id="ARBA00001962"/>
    </source>
</evidence>
<evidence type="ECO:0000259" key="8">
    <source>
        <dbReference type="PROSITE" id="PS51296"/>
    </source>
</evidence>
<dbReference type="SUPFAM" id="SSF50022">
    <property type="entry name" value="ISP domain"/>
    <property type="match status" value="1"/>
</dbReference>
<dbReference type="PANTHER" id="PTHR43756">
    <property type="entry name" value="CHOLINE MONOOXYGENASE, CHLOROPLASTIC"/>
    <property type="match status" value="1"/>
</dbReference>
<evidence type="ECO:0000256" key="5">
    <source>
        <dbReference type="ARBA" id="ARBA00023004"/>
    </source>
</evidence>
<evidence type="ECO:0000256" key="6">
    <source>
        <dbReference type="ARBA" id="ARBA00023014"/>
    </source>
</evidence>
<dbReference type="FunCoup" id="F1ZBW2">
    <property type="interactions" value="78"/>
</dbReference>
<evidence type="ECO:0000256" key="7">
    <source>
        <dbReference type="ARBA" id="ARBA00023027"/>
    </source>
</evidence>
<dbReference type="InterPro" id="IPR017941">
    <property type="entry name" value="Rieske_2Fe-2S"/>
</dbReference>
<evidence type="ECO:0000256" key="4">
    <source>
        <dbReference type="ARBA" id="ARBA00023002"/>
    </source>
</evidence>
<dbReference type="GO" id="GO:0005506">
    <property type="term" value="F:iron ion binding"/>
    <property type="evidence" value="ECO:0007669"/>
    <property type="project" value="InterPro"/>
</dbReference>
<dbReference type="EMBL" id="AEWJ01000051">
    <property type="protein sequence ID" value="EGD57962.1"/>
    <property type="molecule type" value="Genomic_DNA"/>
</dbReference>
<dbReference type="AlphaFoldDB" id="F1ZBW2"/>
<evidence type="ECO:0000313" key="10">
    <source>
        <dbReference type="Proteomes" id="UP000004728"/>
    </source>
</evidence>
<keyword evidence="7" id="KW-0520">NAD</keyword>
<keyword evidence="5" id="KW-0408">Iron</keyword>
<sequence length="382" mass="41768">MAPSMTSDLAPADLVRALAAHCSGDARALPGAFYTSPQFLALEEDRLFRDGWLCLGRVDETPDAGDYRTMTVLDEPLLIVRDGEGTIRVLSNVCRHRAALVAQGSGNAPAFSCPYHAWTYRHDGSLIGAPMMRQVAGFDRAACALPEFRSEIWAGFLFVNLSGEAGPLAPDLAGLDPILRNYHPEAMRHAAVVEERWGTNWKSLFENFMEGYHLSVVHEASLKPITPTELCEYFPGGPGFTGYRAHYTPACPDRGDCHPDLTREERRCSVMVGIFPGLVMGVCPHQVLYMALLPDGTDGVIARWGVAVHGEIAPEELERRLDLYHAANSEDKAQLERVTVGLRARAFAPGLLAPADYEGTIRDFQLYLGRMLVGVAAAEAAE</sequence>
<dbReference type="InterPro" id="IPR036922">
    <property type="entry name" value="Rieske_2Fe-2S_sf"/>
</dbReference>
<name>F1ZBW2_9SPHN</name>
<dbReference type="PRINTS" id="PR00090">
    <property type="entry name" value="RNGDIOXGNASE"/>
</dbReference>
<organism evidence="9 10">
    <name type="scientific">Novosphingobium nitrogenifigens DSM 19370</name>
    <dbReference type="NCBI Taxonomy" id="983920"/>
    <lineage>
        <taxon>Bacteria</taxon>
        <taxon>Pseudomonadati</taxon>
        <taxon>Pseudomonadota</taxon>
        <taxon>Alphaproteobacteria</taxon>
        <taxon>Sphingomonadales</taxon>
        <taxon>Sphingomonadaceae</taxon>
        <taxon>Novosphingobium</taxon>
    </lineage>
</organism>
<keyword evidence="6" id="KW-0411">Iron-sulfur</keyword>
<accession>F1ZBW2</accession>
<dbReference type="InterPro" id="IPR015881">
    <property type="entry name" value="ARHD_Rieske_2Fe_2S"/>
</dbReference>
<dbReference type="OrthoDB" id="7458380at2"/>
<keyword evidence="4" id="KW-0560">Oxidoreductase</keyword>
<dbReference type="InterPro" id="IPR015879">
    <property type="entry name" value="Ring_hydroxy_dOase_asu_C_dom"/>
</dbReference>
<comment type="cofactor">
    <cofactor evidence="1">
        <name>Fe cation</name>
        <dbReference type="ChEBI" id="CHEBI:24875"/>
    </cofactor>
</comment>
<dbReference type="RefSeq" id="WP_008070576.1">
    <property type="nucleotide sequence ID" value="NZ_AQWK01000007.1"/>
</dbReference>
<dbReference type="GO" id="GO:0016491">
    <property type="term" value="F:oxidoreductase activity"/>
    <property type="evidence" value="ECO:0007669"/>
    <property type="project" value="UniProtKB-KW"/>
</dbReference>
<dbReference type="PANTHER" id="PTHR43756:SF5">
    <property type="entry name" value="CHOLINE MONOOXYGENASE, CHLOROPLASTIC"/>
    <property type="match status" value="1"/>
</dbReference>
<dbReference type="PROSITE" id="PS00570">
    <property type="entry name" value="RING_HYDROXYL_ALPHA"/>
    <property type="match status" value="1"/>
</dbReference>
<dbReference type="Gene3D" id="3.90.380.10">
    <property type="entry name" value="Naphthalene 1,2-dioxygenase Alpha Subunit, Chain A, domain 1"/>
    <property type="match status" value="2"/>
</dbReference>
<reference evidence="9 10" key="1">
    <citation type="journal article" date="2012" name="J. Bacteriol.">
        <title>Draft Genome Sequence of Novosphingobium nitrogenifigens Y88T.</title>
        <authorList>
            <person name="Strabala T.J."/>
            <person name="Macdonald L."/>
            <person name="Liu V."/>
            <person name="Smit A.M."/>
        </authorList>
    </citation>
    <scope>NUCLEOTIDE SEQUENCE [LARGE SCALE GENOMIC DNA]</scope>
    <source>
        <strain evidence="9 10">DSM 19370</strain>
    </source>
</reference>
<comment type="caution">
    <text evidence="9">The sequence shown here is derived from an EMBL/GenBank/DDBJ whole genome shotgun (WGS) entry which is preliminary data.</text>
</comment>
<evidence type="ECO:0000256" key="2">
    <source>
        <dbReference type="ARBA" id="ARBA00022714"/>
    </source>
</evidence>
<protein>
    <submittedName>
        <fullName evidence="9">Rieske 2Fe-2S domain protein</fullName>
    </submittedName>
</protein>
<keyword evidence="3" id="KW-0479">Metal-binding</keyword>
<dbReference type="Pfam" id="PF00848">
    <property type="entry name" value="Ring_hydroxyl_A"/>
    <property type="match status" value="1"/>
</dbReference>
<gene>
    <name evidence="9" type="ORF">Y88_3292</name>
</gene>
<evidence type="ECO:0000256" key="3">
    <source>
        <dbReference type="ARBA" id="ARBA00022723"/>
    </source>
</evidence>
<dbReference type="InParanoid" id="F1ZBW2"/>
<dbReference type="CDD" id="cd03469">
    <property type="entry name" value="Rieske_RO_Alpha_N"/>
    <property type="match status" value="1"/>
</dbReference>
<keyword evidence="10" id="KW-1185">Reference proteome</keyword>